<evidence type="ECO:0000256" key="1">
    <source>
        <dbReference type="SAM" id="Phobius"/>
    </source>
</evidence>
<sequence length="569" mass="59894">MSSAISTIAAAALHQSGMTFLKRKSIISAAAADTCAVLPSSTDNCAQTQTLTLHLRRVPSFLVVAASTAAATMSGATDGKAASPLVASSVPGAEDDAAAAAAAAAPIAGGAAQEGSCVLNDAPVLMLRSPCNALQQHAQCADYCAVRSVRMYCSTIAAATRPAPLLLRRCIESCCRQCVLRSNLSCQCTLRSMYAAQQRAATAARNSSSAHVDSLCALHCCVPQCASCVVLSAGAHMCCAAAPTEVLHVVGAAAFVLFSAHQQLLTLCAPVVVLTCVRNAQDALHIGAPLCHSLFVLSTVAAIMLLHVVGAAALVLFSAQQQPLLPLCALGATPTCVRSAQNALHAASWLGALRGRFVGMRDGQSTYWGRHSCSADRCGEECFQGSTHSVLGGVERDLSSVGHHRVWRLDGGTPPFLCRFQRSTYLLSHGVPGFARQNLSSLCSFTLEDIRANVRRVTQSGFIMDIDFDDNSTLSPVQGGAQCASMLPPDVRGLLVPVLATRTSWLHASMRYCPGLWLRLTRCLRNTRGRSFTAGACVPARCTPLGGCTSTRRQRGLHEVGQYNCHMRN</sequence>
<organism evidence="2 3">
    <name type="scientific">Tribonema minus</name>
    <dbReference type="NCBI Taxonomy" id="303371"/>
    <lineage>
        <taxon>Eukaryota</taxon>
        <taxon>Sar</taxon>
        <taxon>Stramenopiles</taxon>
        <taxon>Ochrophyta</taxon>
        <taxon>PX clade</taxon>
        <taxon>Xanthophyceae</taxon>
        <taxon>Tribonematales</taxon>
        <taxon>Tribonemataceae</taxon>
        <taxon>Tribonema</taxon>
    </lineage>
</organism>
<comment type="caution">
    <text evidence="2">The sequence shown here is derived from an EMBL/GenBank/DDBJ whole genome shotgun (WGS) entry which is preliminary data.</text>
</comment>
<dbReference type="AlphaFoldDB" id="A0A835ZIH8"/>
<keyword evidence="1" id="KW-1133">Transmembrane helix</keyword>
<reference evidence="2" key="1">
    <citation type="submission" date="2021-02" db="EMBL/GenBank/DDBJ databases">
        <title>First Annotated Genome of the Yellow-green Alga Tribonema minus.</title>
        <authorList>
            <person name="Mahan K.M."/>
        </authorList>
    </citation>
    <scope>NUCLEOTIDE SEQUENCE</scope>
    <source>
        <strain evidence="2">UTEX B ZZ1240</strain>
    </source>
</reference>
<keyword evidence="3" id="KW-1185">Reference proteome</keyword>
<keyword evidence="1" id="KW-0472">Membrane</keyword>
<keyword evidence="1" id="KW-0812">Transmembrane</keyword>
<evidence type="ECO:0000313" key="3">
    <source>
        <dbReference type="Proteomes" id="UP000664859"/>
    </source>
</evidence>
<dbReference type="EMBL" id="JAFCMP010000047">
    <property type="protein sequence ID" value="KAG5189573.1"/>
    <property type="molecule type" value="Genomic_DNA"/>
</dbReference>
<gene>
    <name evidence="2" type="ORF">JKP88DRAFT_252729</name>
</gene>
<dbReference type="Proteomes" id="UP000664859">
    <property type="component" value="Unassembled WGS sequence"/>
</dbReference>
<feature type="transmembrane region" description="Helical" evidence="1">
    <location>
        <begin position="294"/>
        <end position="317"/>
    </location>
</feature>
<accession>A0A835ZIH8</accession>
<protein>
    <submittedName>
        <fullName evidence="2">Uncharacterized protein</fullName>
    </submittedName>
</protein>
<evidence type="ECO:0000313" key="2">
    <source>
        <dbReference type="EMBL" id="KAG5189573.1"/>
    </source>
</evidence>
<proteinExistence type="predicted"/>
<name>A0A835ZIH8_9STRA</name>